<evidence type="ECO:0000313" key="1">
    <source>
        <dbReference type="EMBL" id="KPL06770.1"/>
    </source>
</evidence>
<protein>
    <submittedName>
        <fullName evidence="1">DNA alkylation repair protein</fullName>
    </submittedName>
</protein>
<organism evidence="1 2">
    <name type="scientific">candidate division TA06 bacterium SM1_40</name>
    <dbReference type="NCBI Taxonomy" id="1703773"/>
    <lineage>
        <taxon>Bacteria</taxon>
        <taxon>Bacteria division TA06</taxon>
    </lineage>
</organism>
<sequence>MPRHIDRQTGTSVREIRKRLRVLRDREKAKILKRFFKTGPGEYGEGDVFLGIKVPQLRRLAKEYAGIPLKEIERLLRSPIHEERLLALLLLVRTYAEAAEPGKEKIYRLYLRNTRSINNWDLVDTSAEHIVGAFLMDKNKRPLYDLAKSSDLWERRISIMSTFHFIKHGEFSHTLTIAGILLSDEQDLIHKAVGWMLREVGKRHLATEEKFLDKHYRMMPRTMLRYAIERFPERKRQRYLKGLI</sequence>
<dbReference type="PANTHER" id="PTHR34070">
    <property type="entry name" value="ARMADILLO-TYPE FOLD"/>
    <property type="match status" value="1"/>
</dbReference>
<dbReference type="Proteomes" id="UP000051035">
    <property type="component" value="Unassembled WGS sequence"/>
</dbReference>
<dbReference type="CDD" id="cd06561">
    <property type="entry name" value="AlkD_like"/>
    <property type="match status" value="1"/>
</dbReference>
<comment type="caution">
    <text evidence="1">The sequence shown here is derived from an EMBL/GenBank/DDBJ whole genome shotgun (WGS) entry which is preliminary data.</text>
</comment>
<reference evidence="1 2" key="1">
    <citation type="journal article" date="2015" name="Microbiome">
        <title>Genomic resolution of linkages in carbon, nitrogen, and sulfur cycling among widespread estuary sediment bacteria.</title>
        <authorList>
            <person name="Baker B.J."/>
            <person name="Lazar C.S."/>
            <person name="Teske A.P."/>
            <person name="Dick G.J."/>
        </authorList>
    </citation>
    <scope>NUCLEOTIDE SEQUENCE [LARGE SCALE GENOMIC DNA]</scope>
    <source>
        <strain evidence="1">SM1_40</strain>
    </source>
</reference>
<dbReference type="InterPro" id="IPR016024">
    <property type="entry name" value="ARM-type_fold"/>
</dbReference>
<proteinExistence type="predicted"/>
<gene>
    <name evidence="1" type="ORF">AMJ71_09325</name>
</gene>
<dbReference type="Pfam" id="PF08713">
    <property type="entry name" value="DNA_alkylation"/>
    <property type="match status" value="1"/>
</dbReference>
<dbReference type="AlphaFoldDB" id="A0A0S8JBP5"/>
<evidence type="ECO:0000313" key="2">
    <source>
        <dbReference type="Proteomes" id="UP000051035"/>
    </source>
</evidence>
<name>A0A0S8JBP5_UNCT6</name>
<accession>A0A0S8JBP5</accession>
<dbReference type="Gene3D" id="1.25.10.90">
    <property type="match status" value="1"/>
</dbReference>
<dbReference type="PATRIC" id="fig|1703773.3.peg.578"/>
<dbReference type="EMBL" id="LJVA01000133">
    <property type="protein sequence ID" value="KPL06770.1"/>
    <property type="molecule type" value="Genomic_DNA"/>
</dbReference>
<dbReference type="InterPro" id="IPR014825">
    <property type="entry name" value="DNA_alkylation"/>
</dbReference>
<dbReference type="PANTHER" id="PTHR34070:SF1">
    <property type="entry name" value="DNA ALKYLATION REPAIR PROTEIN"/>
    <property type="match status" value="1"/>
</dbReference>
<dbReference type="SUPFAM" id="SSF48371">
    <property type="entry name" value="ARM repeat"/>
    <property type="match status" value="1"/>
</dbReference>